<evidence type="ECO:0000256" key="2">
    <source>
        <dbReference type="ARBA" id="ARBA00023163"/>
    </source>
</evidence>
<dbReference type="RefSeq" id="WP_289453346.1">
    <property type="nucleotide sequence ID" value="NZ_JAUCGQ010000001.1"/>
</dbReference>
<evidence type="ECO:0000256" key="1">
    <source>
        <dbReference type="ARBA" id="ARBA00023015"/>
    </source>
</evidence>
<evidence type="ECO:0000256" key="3">
    <source>
        <dbReference type="SAM" id="MobiDB-lite"/>
    </source>
</evidence>
<dbReference type="Pfam" id="PF03861">
    <property type="entry name" value="ANTAR"/>
    <property type="match status" value="1"/>
</dbReference>
<dbReference type="SMART" id="SM01012">
    <property type="entry name" value="ANTAR"/>
    <property type="match status" value="1"/>
</dbReference>
<dbReference type="InterPro" id="IPR003018">
    <property type="entry name" value="GAF"/>
</dbReference>
<keyword evidence="6" id="KW-1185">Reference proteome</keyword>
<dbReference type="Gene3D" id="3.30.450.40">
    <property type="match status" value="1"/>
</dbReference>
<organism evidence="5 6">
    <name type="scientific">Cellulomonas alba</name>
    <dbReference type="NCBI Taxonomy" id="3053467"/>
    <lineage>
        <taxon>Bacteria</taxon>
        <taxon>Bacillati</taxon>
        <taxon>Actinomycetota</taxon>
        <taxon>Actinomycetes</taxon>
        <taxon>Micrococcales</taxon>
        <taxon>Cellulomonadaceae</taxon>
        <taxon>Cellulomonas</taxon>
    </lineage>
</organism>
<reference evidence="5 6" key="1">
    <citation type="submission" date="2023-06" db="EMBL/GenBank/DDBJ databases">
        <title>Cellulomonas sp. MW4 Whole genome sequence.</title>
        <authorList>
            <person name="Park S."/>
        </authorList>
    </citation>
    <scope>NUCLEOTIDE SEQUENCE [LARGE SCALE GENOMIC DNA]</scope>
    <source>
        <strain evidence="5 6">MW4</strain>
    </source>
</reference>
<keyword evidence="1" id="KW-0805">Transcription regulation</keyword>
<comment type="caution">
    <text evidence="5">The sequence shown here is derived from an EMBL/GenBank/DDBJ whole genome shotgun (WGS) entry which is preliminary data.</text>
</comment>
<keyword evidence="2" id="KW-0804">Transcription</keyword>
<dbReference type="EMBL" id="JAUCGQ010000001">
    <property type="protein sequence ID" value="MDM7853831.1"/>
    <property type="molecule type" value="Genomic_DNA"/>
</dbReference>
<feature type="compositionally biased region" description="Basic and acidic residues" evidence="3">
    <location>
        <begin position="1"/>
        <end position="10"/>
    </location>
</feature>
<protein>
    <submittedName>
        <fullName evidence="5">GAF and ANTAR domain-containing protein</fullName>
    </submittedName>
</protein>
<gene>
    <name evidence="5" type="ORF">QRT04_02710</name>
</gene>
<dbReference type="PROSITE" id="PS50921">
    <property type="entry name" value="ANTAR"/>
    <property type="match status" value="1"/>
</dbReference>
<dbReference type="SUPFAM" id="SSF55781">
    <property type="entry name" value="GAF domain-like"/>
    <property type="match status" value="1"/>
</dbReference>
<dbReference type="Pfam" id="PF13185">
    <property type="entry name" value="GAF_2"/>
    <property type="match status" value="1"/>
</dbReference>
<evidence type="ECO:0000313" key="5">
    <source>
        <dbReference type="EMBL" id="MDM7853831.1"/>
    </source>
</evidence>
<feature type="domain" description="ANTAR" evidence="4">
    <location>
        <begin position="152"/>
        <end position="213"/>
    </location>
</feature>
<name>A0ABT7SCH2_9CELL</name>
<dbReference type="InterPro" id="IPR005561">
    <property type="entry name" value="ANTAR"/>
</dbReference>
<dbReference type="Proteomes" id="UP001529338">
    <property type="component" value="Unassembled WGS sequence"/>
</dbReference>
<dbReference type="Gene3D" id="1.10.10.10">
    <property type="entry name" value="Winged helix-like DNA-binding domain superfamily/Winged helix DNA-binding domain"/>
    <property type="match status" value="1"/>
</dbReference>
<accession>A0ABT7SCH2</accession>
<dbReference type="InterPro" id="IPR036388">
    <property type="entry name" value="WH-like_DNA-bd_sf"/>
</dbReference>
<evidence type="ECO:0000313" key="6">
    <source>
        <dbReference type="Proteomes" id="UP001529338"/>
    </source>
</evidence>
<evidence type="ECO:0000259" key="4">
    <source>
        <dbReference type="PROSITE" id="PS50921"/>
    </source>
</evidence>
<dbReference type="InterPro" id="IPR029016">
    <property type="entry name" value="GAF-like_dom_sf"/>
</dbReference>
<sequence>MRRGVLEGRPARGSRRARAGGVGRGAGAGSTALTLGPSEAPAAVGYAGELAARLDANQLRCGEGPSLLAEQNDDVVISDDLLADARWPRLARIATGTTVRSVLVAPVRVDGRHAGLLTCCSSGPRAFGPGHRDAATTLATAAGSVLAGMFERDRLSALAVHLDLALVSRQEIDEAKGVVIAQRGCTPDEAFAHLAELSQRENVKLRVIAHRIVVEAALPDDVAPTRWRAHGRRAT</sequence>
<feature type="region of interest" description="Disordered" evidence="3">
    <location>
        <begin position="1"/>
        <end position="34"/>
    </location>
</feature>
<proteinExistence type="predicted"/>